<keyword evidence="2" id="KW-0285">Flavoprotein</keyword>
<dbReference type="InterPro" id="IPR002563">
    <property type="entry name" value="Flavin_Rdtase-like_dom"/>
</dbReference>
<evidence type="ECO:0000256" key="3">
    <source>
        <dbReference type="ARBA" id="ARBA00038054"/>
    </source>
</evidence>
<accession>A0A5B9D9N1</accession>
<gene>
    <name evidence="4" type="ORF">DSAG12_01363</name>
</gene>
<name>A0A5B9D9N1_9ARCH</name>
<dbReference type="AlphaFoldDB" id="A0A5B9D9N1"/>
<reference evidence="4 5" key="1">
    <citation type="journal article" date="2020" name="Nature">
        <title>Isolation of an archaeon at the prokaryote-eukaryote interface.</title>
        <authorList>
            <person name="Imachi H."/>
            <person name="Nobu M.K."/>
            <person name="Nakahara N."/>
            <person name="Morono Y."/>
            <person name="Ogawara M."/>
            <person name="Takaki Y."/>
            <person name="Takano Y."/>
            <person name="Uematsu K."/>
            <person name="Ikuta T."/>
            <person name="Ito M."/>
            <person name="Matsui Y."/>
            <person name="Miyazaki M."/>
            <person name="Murata K."/>
            <person name="Saito Y."/>
            <person name="Sakai S."/>
            <person name="Song C."/>
            <person name="Tasumi E."/>
            <person name="Yamanaka Y."/>
            <person name="Yamaguchi T."/>
            <person name="Kamagata Y."/>
            <person name="Tamaki H."/>
            <person name="Takai K."/>
        </authorList>
    </citation>
    <scope>NUCLEOTIDE SEQUENCE [LARGE SCALE GENOMIC DNA]</scope>
    <source>
        <strain evidence="4 5">MK-D1</strain>
    </source>
</reference>
<evidence type="ECO:0000256" key="1">
    <source>
        <dbReference type="ARBA" id="ARBA00001917"/>
    </source>
</evidence>
<dbReference type="PANTHER" id="PTHR43567">
    <property type="entry name" value="FLAVOREDOXIN-RELATED-RELATED"/>
    <property type="match status" value="1"/>
</dbReference>
<evidence type="ECO:0000313" key="5">
    <source>
        <dbReference type="Proteomes" id="UP000321408"/>
    </source>
</evidence>
<organism evidence="4 5">
    <name type="scientific">Promethearchaeum syntrophicum</name>
    <dbReference type="NCBI Taxonomy" id="2594042"/>
    <lineage>
        <taxon>Archaea</taxon>
        <taxon>Promethearchaeati</taxon>
        <taxon>Promethearchaeota</taxon>
        <taxon>Promethearchaeia</taxon>
        <taxon>Promethearchaeales</taxon>
        <taxon>Promethearchaeaceae</taxon>
        <taxon>Promethearchaeum</taxon>
    </lineage>
</organism>
<dbReference type="EC" id="1.5.1.-" evidence="4"/>
<dbReference type="SUPFAM" id="SSF50475">
    <property type="entry name" value="FMN-binding split barrel"/>
    <property type="match status" value="1"/>
</dbReference>
<keyword evidence="5" id="KW-1185">Reference proteome</keyword>
<dbReference type="PANTHER" id="PTHR43567:SF1">
    <property type="entry name" value="FLAVOREDOXIN"/>
    <property type="match status" value="1"/>
</dbReference>
<dbReference type="KEGG" id="psyt:DSAG12_01363"/>
<protein>
    <submittedName>
        <fullName evidence="4">Flavin reductase family protein</fullName>
        <ecNumber evidence="4">1.5.1.-</ecNumber>
    </submittedName>
</protein>
<dbReference type="InterPro" id="IPR052174">
    <property type="entry name" value="Flavoredoxin"/>
</dbReference>
<reference evidence="4 5" key="2">
    <citation type="journal article" date="2024" name="Int. J. Syst. Evol. Microbiol.">
        <title>Promethearchaeum syntrophicum gen. nov., sp. nov., an anaerobic, obligately syntrophic archaeon, the first isolate of the lineage 'Asgard' archaea, and proposal of the new archaeal phylum Promethearchaeota phyl. nov. and kingdom Promethearchaeati regn. nov.</title>
        <authorList>
            <person name="Imachi H."/>
            <person name="Nobu M.K."/>
            <person name="Kato S."/>
            <person name="Takaki Y."/>
            <person name="Miyazaki M."/>
            <person name="Miyata M."/>
            <person name="Ogawara M."/>
            <person name="Saito Y."/>
            <person name="Sakai S."/>
            <person name="Tahara Y.O."/>
            <person name="Takano Y."/>
            <person name="Tasumi E."/>
            <person name="Uematsu K."/>
            <person name="Yoshimura T."/>
            <person name="Itoh T."/>
            <person name="Ohkuma M."/>
            <person name="Takai K."/>
        </authorList>
    </citation>
    <scope>NUCLEOTIDE SEQUENCE [LARGE SCALE GENOMIC DNA]</scope>
    <source>
        <strain evidence="4 5">MK-D1</strain>
    </source>
</reference>
<comment type="cofactor">
    <cofactor evidence="1">
        <name>FMN</name>
        <dbReference type="ChEBI" id="CHEBI:58210"/>
    </cofactor>
</comment>
<comment type="similarity">
    <text evidence="3">Belongs to the flavoredoxin family.</text>
</comment>
<evidence type="ECO:0000313" key="4">
    <source>
        <dbReference type="EMBL" id="QEE15537.2"/>
    </source>
</evidence>
<keyword evidence="4" id="KW-0560">Oxidoreductase</keyword>
<proteinExistence type="inferred from homology"/>
<dbReference type="Proteomes" id="UP000321408">
    <property type="component" value="Chromosome"/>
</dbReference>
<dbReference type="Pfam" id="PF01613">
    <property type="entry name" value="Flavin_Reduct"/>
    <property type="match status" value="1"/>
</dbReference>
<sequence length="190" mass="21465">MKKRKLKPNYSCFAAPHPTVVAGTFVNNKATYTTLGDFGILCAYPLHIYIASVHTHYLNIGIKENMTFSVNIPNPDNLEKTDYVGIVSGHKTDKSKVFDYFVGDLESVPMIKEFPITMECEVHDIKRVGRNDVFMAKVINIYAGEEFLEDGEINMDKVNPITLFMDLSYRTIGKTVGISYQVGRNFKPKP</sequence>
<dbReference type="Gene3D" id="2.30.110.10">
    <property type="entry name" value="Electron Transport, Fmn-binding Protein, Chain A"/>
    <property type="match status" value="1"/>
</dbReference>
<dbReference type="InterPro" id="IPR012349">
    <property type="entry name" value="Split_barrel_FMN-bd"/>
</dbReference>
<evidence type="ECO:0000256" key="2">
    <source>
        <dbReference type="ARBA" id="ARBA00022630"/>
    </source>
</evidence>
<dbReference type="GO" id="GO:0010181">
    <property type="term" value="F:FMN binding"/>
    <property type="evidence" value="ECO:0007669"/>
    <property type="project" value="InterPro"/>
</dbReference>
<dbReference type="OrthoDB" id="8522at2157"/>
<dbReference type="EMBL" id="CP042905">
    <property type="protein sequence ID" value="QEE15537.2"/>
    <property type="molecule type" value="Genomic_DNA"/>
</dbReference>